<dbReference type="AlphaFoldDB" id="A0A0T6BUC2"/>
<dbReference type="SUPFAM" id="SSF55729">
    <property type="entry name" value="Acyl-CoA N-acyltransferases (Nat)"/>
    <property type="match status" value="1"/>
</dbReference>
<dbReference type="Pfam" id="PF12746">
    <property type="entry name" value="GNAT_acetyltran"/>
    <property type="match status" value="1"/>
</dbReference>
<dbReference type="EC" id="2.3.1.-" evidence="3"/>
<comment type="caution">
    <text evidence="2">The sequence shown here is derived from an EMBL/GenBank/DDBJ whole genome shotgun (WGS) entry which is preliminary data.</text>
</comment>
<dbReference type="Proteomes" id="UP000036168">
    <property type="component" value="Unassembled WGS sequence"/>
</dbReference>
<dbReference type="PANTHER" id="PTHR31143:SF2">
    <property type="entry name" value="FR47-LIKE DOMAIN-CONTAINING PROTEIN-RELATED"/>
    <property type="match status" value="1"/>
</dbReference>
<accession>A0A0T6BUC2</accession>
<dbReference type="OrthoDB" id="7054616at2"/>
<dbReference type="PROSITE" id="PS51186">
    <property type="entry name" value="GNAT"/>
    <property type="match status" value="1"/>
</dbReference>
<evidence type="ECO:0000313" key="5">
    <source>
        <dbReference type="Proteomes" id="UP001341297"/>
    </source>
</evidence>
<dbReference type="GO" id="GO:0016747">
    <property type="term" value="F:acyltransferase activity, transferring groups other than amino-acyl groups"/>
    <property type="evidence" value="ECO:0007669"/>
    <property type="project" value="InterPro"/>
</dbReference>
<evidence type="ECO:0000313" key="4">
    <source>
        <dbReference type="Proteomes" id="UP000036168"/>
    </source>
</evidence>
<dbReference type="InterPro" id="IPR016181">
    <property type="entry name" value="Acyl_CoA_acyltransferase"/>
</dbReference>
<dbReference type="Gene3D" id="3.40.630.30">
    <property type="match status" value="1"/>
</dbReference>
<reference evidence="3 5" key="3">
    <citation type="submission" date="2023-03" db="EMBL/GenBank/DDBJ databases">
        <title>Agriculturally important microbes genome sequencing.</title>
        <authorList>
            <person name="Dunlap C."/>
        </authorList>
    </citation>
    <scope>NUCLEOTIDE SEQUENCE [LARGE SCALE GENOMIC DNA]</scope>
    <source>
        <strain evidence="3 5">CBP-3203</strain>
    </source>
</reference>
<dbReference type="Proteomes" id="UP001341297">
    <property type="component" value="Unassembled WGS sequence"/>
</dbReference>
<reference evidence="2" key="2">
    <citation type="submission" date="2015-10" db="EMBL/GenBank/DDBJ databases">
        <authorList>
            <person name="Gilbert D.G."/>
        </authorList>
    </citation>
    <scope>NUCLEOTIDE SEQUENCE</scope>
    <source>
        <strain evidence="2">GO-13</strain>
    </source>
</reference>
<protein>
    <submittedName>
        <fullName evidence="3">GNAT family N-acetyltransferase</fullName>
        <ecNumber evidence="3">2.3.1.-</ecNumber>
    </submittedName>
    <submittedName>
        <fullName evidence="2">Rhodopsin</fullName>
    </submittedName>
</protein>
<organism evidence="2 4">
    <name type="scientific">Bacillus glycinifermentans</name>
    <dbReference type="NCBI Taxonomy" id="1664069"/>
    <lineage>
        <taxon>Bacteria</taxon>
        <taxon>Bacillati</taxon>
        <taxon>Bacillota</taxon>
        <taxon>Bacilli</taxon>
        <taxon>Bacillales</taxon>
        <taxon>Bacillaceae</taxon>
        <taxon>Bacillus</taxon>
    </lineage>
</organism>
<dbReference type="PANTHER" id="PTHR31143">
    <property type="match status" value="1"/>
</dbReference>
<reference evidence="2 4" key="1">
    <citation type="journal article" date="2015" name="Int. J. Syst. Evol. Microbiol.">
        <title>Bacillus glycinifermentans sp. nov., isolated from fermented soybean paste.</title>
        <authorList>
            <person name="Kim S.J."/>
            <person name="Dunlap C.A."/>
            <person name="Kwon S.W."/>
            <person name="Rooney A.P."/>
        </authorList>
    </citation>
    <scope>NUCLEOTIDE SEQUENCE [LARGE SCALE GENOMIC DNA]</scope>
    <source>
        <strain evidence="2 4">GO-13</strain>
    </source>
</reference>
<dbReference type="InterPro" id="IPR000182">
    <property type="entry name" value="GNAT_dom"/>
</dbReference>
<dbReference type="EMBL" id="JARRTL010000008">
    <property type="protein sequence ID" value="MEC0485023.1"/>
    <property type="molecule type" value="Genomic_DNA"/>
</dbReference>
<dbReference type="EMBL" id="LECW02000004">
    <property type="protein sequence ID" value="KRT95227.1"/>
    <property type="molecule type" value="Genomic_DNA"/>
</dbReference>
<dbReference type="STRING" id="1664069.BGLY_3032"/>
<evidence type="ECO:0000313" key="3">
    <source>
        <dbReference type="EMBL" id="MEC0485023.1"/>
    </source>
</evidence>
<proteinExistence type="predicted"/>
<keyword evidence="5" id="KW-1185">Reference proteome</keyword>
<dbReference type="InterPro" id="IPR027365">
    <property type="entry name" value="GNAT_acetyltra_YdfB-like"/>
</dbReference>
<dbReference type="Gene3D" id="3.40.630.110">
    <property type="entry name" value="GNAT acetyltransferase-like"/>
    <property type="match status" value="1"/>
</dbReference>
<sequence>MIQLKAADMRQAGKPLLNEGSPTFAHAIADGIIDGKMYADHSVSPRCALFQTPSGIYHLAGSPPESKRDEWHHYLKEQRNGRRFTVFSDSAEWDAFLTDGLDNTIKQMKRIVFSFVKEPEHFVKDAGAACVMFSEEDLNESVLFNEQYADEYWGGSDNFLRKGFGFKVVCGNRTVSECVSIFRSDRFAEIDIATGPDFRGRGYAALCARAFISYCKEHRMKPRWDCDQQNTASIRLAEKLGFRPLKNYSLYVQNR</sequence>
<gene>
    <name evidence="2" type="ORF">AB447_212000</name>
    <name evidence="3" type="ORF">P8828_09185</name>
</gene>
<dbReference type="InterPro" id="IPR042573">
    <property type="entry name" value="GNAT_acetyltra_N"/>
</dbReference>
<evidence type="ECO:0000259" key="1">
    <source>
        <dbReference type="PROSITE" id="PS51186"/>
    </source>
</evidence>
<keyword evidence="3" id="KW-0012">Acyltransferase</keyword>
<evidence type="ECO:0000313" key="2">
    <source>
        <dbReference type="EMBL" id="KRT95227.1"/>
    </source>
</evidence>
<feature type="domain" description="N-acetyltransferase" evidence="1">
    <location>
        <begin position="128"/>
        <end position="255"/>
    </location>
</feature>
<name>A0A0T6BUC2_9BACI</name>
<dbReference type="RefSeq" id="WP_048355459.1">
    <property type="nucleotide sequence ID" value="NZ_CP023481.1"/>
</dbReference>
<keyword evidence="3" id="KW-0808">Transferase</keyword>